<dbReference type="SUPFAM" id="SSF55469">
    <property type="entry name" value="FMN-dependent nitroreductase-like"/>
    <property type="match status" value="1"/>
</dbReference>
<comment type="caution">
    <text evidence="7">The sequence shown here is derived from an EMBL/GenBank/DDBJ whole genome shotgun (WGS) entry which is preliminary data.</text>
</comment>
<comment type="similarity">
    <text evidence="5">Belongs to the nitroreductase family. HadB/RutE subfamily.</text>
</comment>
<gene>
    <name evidence="7" type="ORF">E5K04_08225</name>
</gene>
<name>A0A4V4N849_9NEIS</name>
<evidence type="ECO:0000313" key="8">
    <source>
        <dbReference type="Proteomes" id="UP000308891"/>
    </source>
</evidence>
<accession>A0A4V4N849</accession>
<dbReference type="CDD" id="cd02148">
    <property type="entry name" value="RutE-like"/>
    <property type="match status" value="1"/>
</dbReference>
<comment type="cofactor">
    <cofactor evidence="5">
        <name>FMN</name>
        <dbReference type="ChEBI" id="CHEBI:58210"/>
    </cofactor>
</comment>
<dbReference type="Proteomes" id="UP000308891">
    <property type="component" value="Unassembled WGS sequence"/>
</dbReference>
<dbReference type="RefSeq" id="WP_136552885.1">
    <property type="nucleotide sequence ID" value="NZ_STGJ01000008.1"/>
</dbReference>
<dbReference type="EMBL" id="STGJ01000008">
    <property type="protein sequence ID" value="TIC83073.1"/>
    <property type="molecule type" value="Genomic_DNA"/>
</dbReference>
<dbReference type="OrthoDB" id="9784375at2"/>
<dbReference type="AlphaFoldDB" id="A0A4V4N849"/>
<reference evidence="7 8" key="1">
    <citation type="submission" date="2019-04" db="EMBL/GenBank/DDBJ databases">
        <title>Crenobacter sp. nov.</title>
        <authorList>
            <person name="Shi S."/>
        </authorList>
    </citation>
    <scope>NUCLEOTIDE SEQUENCE [LARGE SCALE GENOMIC DNA]</scope>
    <source>
        <strain evidence="7 8">GY 70310</strain>
    </source>
</reference>
<dbReference type="Gene3D" id="3.40.109.10">
    <property type="entry name" value="NADH Oxidase"/>
    <property type="match status" value="1"/>
</dbReference>
<keyword evidence="5" id="KW-0520">NAD</keyword>
<evidence type="ECO:0000313" key="7">
    <source>
        <dbReference type="EMBL" id="TIC83073.1"/>
    </source>
</evidence>
<dbReference type="InterPro" id="IPR023936">
    <property type="entry name" value="RutE-like"/>
</dbReference>
<dbReference type="PANTHER" id="PTHR43543">
    <property type="entry name" value="MALONIC SEMIALDEHYDE REDUCTASE RUTE-RELATED"/>
    <property type="match status" value="1"/>
</dbReference>
<evidence type="ECO:0000259" key="6">
    <source>
        <dbReference type="Pfam" id="PF00881"/>
    </source>
</evidence>
<dbReference type="PANTHER" id="PTHR43543:SF1">
    <property type="entry name" value="MALONIC SEMIALDEHYDE REDUCTASE RUTE-RELATED"/>
    <property type="match status" value="1"/>
</dbReference>
<dbReference type="HAMAP" id="MF_01204">
    <property type="entry name" value="Oxidoreductase_RutE_HadB"/>
    <property type="match status" value="1"/>
</dbReference>
<evidence type="ECO:0000256" key="2">
    <source>
        <dbReference type="ARBA" id="ARBA00022643"/>
    </source>
</evidence>
<keyword evidence="8" id="KW-1185">Reference proteome</keyword>
<dbReference type="Pfam" id="PF00881">
    <property type="entry name" value="Nitroreductase"/>
    <property type="match status" value="1"/>
</dbReference>
<dbReference type="InterPro" id="IPR000415">
    <property type="entry name" value="Nitroreductase-like"/>
</dbReference>
<keyword evidence="1 5" id="KW-0285">Flavoprotein</keyword>
<evidence type="ECO:0000256" key="3">
    <source>
        <dbReference type="ARBA" id="ARBA00022857"/>
    </source>
</evidence>
<dbReference type="InterPro" id="IPR050461">
    <property type="entry name" value="Nitroreductase_HadB/RutE"/>
</dbReference>
<dbReference type="InterPro" id="IPR029479">
    <property type="entry name" value="Nitroreductase"/>
</dbReference>
<sequence length="196" mass="21418">MSTAIADSALDQLFNLARTHHHWQARRVSDAMLRRLYAIASQGPTSANGCPGRFVFLSTPEAKARLEPHLAPGNVAQTLQAPVTVVVAADSEFYEALPTLYPHSDARSWFAGNDALIEETMLRNSSLQGAYLMLAARALGLDCGPMSGFDKAGVDAEFFADGRWRSNFLINLGYGDASRLHPRLPRPAFDEACRIL</sequence>
<dbReference type="NCBIfam" id="NF003768">
    <property type="entry name" value="PRK05365.1"/>
    <property type="match status" value="1"/>
</dbReference>
<evidence type="ECO:0000256" key="1">
    <source>
        <dbReference type="ARBA" id="ARBA00022630"/>
    </source>
</evidence>
<protein>
    <recommendedName>
        <fullName evidence="5">Putative NADH dehydrogenase/NAD(P)H nitroreductase E5K04_08225</fullName>
        <ecNumber evidence="5">1.-.-.-</ecNumber>
    </recommendedName>
</protein>
<keyword evidence="2 5" id="KW-0288">FMN</keyword>
<organism evidence="7 8">
    <name type="scientific">Crenobacter intestini</name>
    <dbReference type="NCBI Taxonomy" id="2563443"/>
    <lineage>
        <taxon>Bacteria</taxon>
        <taxon>Pseudomonadati</taxon>
        <taxon>Pseudomonadota</taxon>
        <taxon>Betaproteobacteria</taxon>
        <taxon>Neisseriales</taxon>
        <taxon>Neisseriaceae</taxon>
        <taxon>Crenobacter</taxon>
    </lineage>
</organism>
<evidence type="ECO:0000256" key="5">
    <source>
        <dbReference type="HAMAP-Rule" id="MF_01204"/>
    </source>
</evidence>
<feature type="domain" description="Nitroreductase" evidence="6">
    <location>
        <begin position="18"/>
        <end position="174"/>
    </location>
</feature>
<proteinExistence type="inferred from homology"/>
<evidence type="ECO:0000256" key="4">
    <source>
        <dbReference type="ARBA" id="ARBA00023002"/>
    </source>
</evidence>
<keyword evidence="4 5" id="KW-0560">Oxidoreductase</keyword>
<dbReference type="EC" id="1.-.-.-" evidence="5"/>
<dbReference type="GO" id="GO:0016491">
    <property type="term" value="F:oxidoreductase activity"/>
    <property type="evidence" value="ECO:0007669"/>
    <property type="project" value="UniProtKB-UniRule"/>
</dbReference>
<keyword evidence="3 5" id="KW-0521">NADP</keyword>